<dbReference type="InterPro" id="IPR029060">
    <property type="entry name" value="PIN-like_dom_sf"/>
</dbReference>
<comment type="caution">
    <text evidence="2">The sequence shown here is derived from an EMBL/GenBank/DDBJ whole genome shotgun (WGS) entry which is preliminary data.</text>
</comment>
<sequence length="147" mass="16626">MSYLLDTNILLRSSEPSHPMFTMATTATSILLNRGEELYITPQNLIEFWNVCTRPKDKNGLGYSIAETKAEVEKLKTMFPLLPDISAIYPEWERLVSTYQVKGVNVHDARLVAAMLVHGITHILTFNVEDFRRYAEINPVNPGGVTD</sequence>
<dbReference type="AlphaFoldDB" id="A0A1U7IJA2"/>
<feature type="domain" description="PIN" evidence="1">
    <location>
        <begin position="3"/>
        <end position="136"/>
    </location>
</feature>
<dbReference type="EMBL" id="MRCE01000012">
    <property type="protein sequence ID" value="OKH37278.1"/>
    <property type="molecule type" value="Genomic_DNA"/>
</dbReference>
<protein>
    <submittedName>
        <fullName evidence="2">Twitching motility protein PilT</fullName>
    </submittedName>
</protein>
<gene>
    <name evidence="2" type="ORF">NIES2119_13560</name>
</gene>
<proteinExistence type="predicted"/>
<dbReference type="InterPro" id="IPR002716">
    <property type="entry name" value="PIN_dom"/>
</dbReference>
<dbReference type="STRING" id="454136.NIES2119_13560"/>
<dbReference type="Proteomes" id="UP000185860">
    <property type="component" value="Unassembled WGS sequence"/>
</dbReference>
<name>A0A1U7IJA2_9CYAN</name>
<dbReference type="OrthoDB" id="7062868at2"/>
<evidence type="ECO:0000313" key="2">
    <source>
        <dbReference type="EMBL" id="OKH37278.1"/>
    </source>
</evidence>
<dbReference type="RefSeq" id="WP_073594027.1">
    <property type="nucleotide sequence ID" value="NZ_MRCE01000012.1"/>
</dbReference>
<reference evidence="2 3" key="1">
    <citation type="submission" date="2016-11" db="EMBL/GenBank/DDBJ databases">
        <title>Draft Genome Sequences of Nine Cyanobacterial Strains from Diverse Habitats.</title>
        <authorList>
            <person name="Zhu T."/>
            <person name="Hou S."/>
            <person name="Lu X."/>
            <person name="Hess W.R."/>
        </authorList>
    </citation>
    <scope>NUCLEOTIDE SEQUENCE [LARGE SCALE GENOMIC DNA]</scope>
    <source>
        <strain evidence="2 3">IAM M-71</strain>
    </source>
</reference>
<dbReference type="CDD" id="cd09854">
    <property type="entry name" value="PIN_VapC-like"/>
    <property type="match status" value="1"/>
</dbReference>
<organism evidence="2 3">
    <name type="scientific">[Phormidium ambiguum] IAM M-71</name>
    <dbReference type="NCBI Taxonomy" id="454136"/>
    <lineage>
        <taxon>Bacteria</taxon>
        <taxon>Bacillati</taxon>
        <taxon>Cyanobacteriota</taxon>
        <taxon>Cyanophyceae</taxon>
        <taxon>Oscillatoriophycideae</taxon>
        <taxon>Aerosakkonematales</taxon>
        <taxon>Aerosakkonemataceae</taxon>
        <taxon>Floridanema</taxon>
    </lineage>
</organism>
<evidence type="ECO:0000259" key="1">
    <source>
        <dbReference type="Pfam" id="PF01850"/>
    </source>
</evidence>
<evidence type="ECO:0000313" key="3">
    <source>
        <dbReference type="Proteomes" id="UP000185860"/>
    </source>
</evidence>
<accession>A0A1U7IJA2</accession>
<dbReference type="Pfam" id="PF01850">
    <property type="entry name" value="PIN"/>
    <property type="match status" value="1"/>
</dbReference>
<dbReference type="SUPFAM" id="SSF88723">
    <property type="entry name" value="PIN domain-like"/>
    <property type="match status" value="1"/>
</dbReference>
<dbReference type="Gene3D" id="3.40.50.1010">
    <property type="entry name" value="5'-nuclease"/>
    <property type="match status" value="1"/>
</dbReference>